<dbReference type="Gramene" id="PRQ38414">
    <property type="protein sequence ID" value="PRQ38414"/>
    <property type="gene ID" value="RchiOBHm_Chr4g0413641"/>
</dbReference>
<sequence>MAFYNKVGSLLRQGISQNGQAPMSSMFNSARYMSSKLFVGGLSFSTDDSSLKDAFSGFGDVTDAKVIMDRDTGRSRGFGFVNFASEDAANSALTAMDGQELNGRSIRVSVATERTGPRPSFNGGYRGGDGGF</sequence>
<evidence type="ECO:0000259" key="3">
    <source>
        <dbReference type="PROSITE" id="PS50102"/>
    </source>
</evidence>
<organism evidence="4 5">
    <name type="scientific">Rosa chinensis</name>
    <name type="common">China rose</name>
    <dbReference type="NCBI Taxonomy" id="74649"/>
    <lineage>
        <taxon>Eukaryota</taxon>
        <taxon>Viridiplantae</taxon>
        <taxon>Streptophyta</taxon>
        <taxon>Embryophyta</taxon>
        <taxon>Tracheophyta</taxon>
        <taxon>Spermatophyta</taxon>
        <taxon>Magnoliopsida</taxon>
        <taxon>eudicotyledons</taxon>
        <taxon>Gunneridae</taxon>
        <taxon>Pentapetalae</taxon>
        <taxon>rosids</taxon>
        <taxon>fabids</taxon>
        <taxon>Rosales</taxon>
        <taxon>Rosaceae</taxon>
        <taxon>Rosoideae</taxon>
        <taxon>Rosoideae incertae sedis</taxon>
        <taxon>Rosa</taxon>
    </lineage>
</organism>
<keyword evidence="5" id="KW-1185">Reference proteome</keyword>
<evidence type="ECO:0000313" key="5">
    <source>
        <dbReference type="Proteomes" id="UP000238479"/>
    </source>
</evidence>
<evidence type="ECO:0000256" key="1">
    <source>
        <dbReference type="ARBA" id="ARBA00022884"/>
    </source>
</evidence>
<comment type="caution">
    <text evidence="4">The sequence shown here is derived from an EMBL/GenBank/DDBJ whole genome shotgun (WGS) entry which is preliminary data.</text>
</comment>
<dbReference type="SUPFAM" id="SSF54928">
    <property type="entry name" value="RNA-binding domain, RBD"/>
    <property type="match status" value="1"/>
</dbReference>
<dbReference type="InterPro" id="IPR052462">
    <property type="entry name" value="SLIRP/GR-RBP-like"/>
</dbReference>
<dbReference type="OMA" id="FIEMADD"/>
<protein>
    <submittedName>
        <fullName evidence="4">Putative nucleotide-binding alpha-beta plait domain-containing protein</fullName>
    </submittedName>
</protein>
<proteinExistence type="predicted"/>
<dbReference type="InterPro" id="IPR012677">
    <property type="entry name" value="Nucleotide-bd_a/b_plait_sf"/>
</dbReference>
<accession>A0A2P6QW81</accession>
<feature type="domain" description="RRM" evidence="3">
    <location>
        <begin position="35"/>
        <end position="113"/>
    </location>
</feature>
<reference evidence="4 5" key="1">
    <citation type="journal article" date="2018" name="Nat. Genet.">
        <title>The Rosa genome provides new insights in the design of modern roses.</title>
        <authorList>
            <person name="Bendahmane M."/>
        </authorList>
    </citation>
    <scope>NUCLEOTIDE SEQUENCE [LARGE SCALE GENOMIC DNA]</scope>
    <source>
        <strain evidence="5">cv. Old Blush</strain>
    </source>
</reference>
<dbReference type="AlphaFoldDB" id="A0A2P6QW81"/>
<dbReference type="Pfam" id="PF00076">
    <property type="entry name" value="RRM_1"/>
    <property type="match status" value="1"/>
</dbReference>
<keyword evidence="1 2" id="KW-0694">RNA-binding</keyword>
<dbReference type="GO" id="GO:0003723">
    <property type="term" value="F:RNA binding"/>
    <property type="evidence" value="ECO:0007669"/>
    <property type="project" value="UniProtKB-UniRule"/>
</dbReference>
<name>A0A2P6QW81_ROSCH</name>
<dbReference type="InterPro" id="IPR035979">
    <property type="entry name" value="RBD_domain_sf"/>
</dbReference>
<gene>
    <name evidence="4" type="ORF">RchiOBHm_Chr4g0413641</name>
</gene>
<dbReference type="PROSITE" id="PS50102">
    <property type="entry name" value="RRM"/>
    <property type="match status" value="1"/>
</dbReference>
<dbReference type="CDD" id="cd21608">
    <property type="entry name" value="RRM2_NsCP33_like"/>
    <property type="match status" value="1"/>
</dbReference>
<dbReference type="SMART" id="SM00360">
    <property type="entry name" value="RRM"/>
    <property type="match status" value="1"/>
</dbReference>
<dbReference type="OrthoDB" id="439808at2759"/>
<dbReference type="EMBL" id="PDCK01000042">
    <property type="protein sequence ID" value="PRQ38414.1"/>
    <property type="molecule type" value="Genomic_DNA"/>
</dbReference>
<evidence type="ECO:0000256" key="2">
    <source>
        <dbReference type="PROSITE-ProRule" id="PRU00176"/>
    </source>
</evidence>
<dbReference type="Gene3D" id="3.30.70.330">
    <property type="match status" value="1"/>
</dbReference>
<dbReference type="InterPro" id="IPR048289">
    <property type="entry name" value="RRM2_NsCP33-like"/>
</dbReference>
<dbReference type="InterPro" id="IPR000504">
    <property type="entry name" value="RRM_dom"/>
</dbReference>
<dbReference type="PANTHER" id="PTHR48027">
    <property type="entry name" value="HETEROGENEOUS NUCLEAR RIBONUCLEOPROTEIN 87F-RELATED"/>
    <property type="match status" value="1"/>
</dbReference>
<dbReference type="Proteomes" id="UP000238479">
    <property type="component" value="Chromosome 4"/>
</dbReference>
<evidence type="ECO:0000313" key="4">
    <source>
        <dbReference type="EMBL" id="PRQ38414.1"/>
    </source>
</evidence>
<dbReference type="STRING" id="74649.A0A2P6QW81"/>